<feature type="region of interest" description="Disordered" evidence="2">
    <location>
        <begin position="50"/>
        <end position="83"/>
    </location>
</feature>
<feature type="region of interest" description="Disordered" evidence="2">
    <location>
        <begin position="431"/>
        <end position="562"/>
    </location>
</feature>
<organism evidence="3 4">
    <name type="scientific">Verticillium nonalfalfae</name>
    <dbReference type="NCBI Taxonomy" id="1051616"/>
    <lineage>
        <taxon>Eukaryota</taxon>
        <taxon>Fungi</taxon>
        <taxon>Dikarya</taxon>
        <taxon>Ascomycota</taxon>
        <taxon>Pezizomycotina</taxon>
        <taxon>Sordariomycetes</taxon>
        <taxon>Hypocreomycetidae</taxon>
        <taxon>Glomerellales</taxon>
        <taxon>Plectosphaerellaceae</taxon>
        <taxon>Verticillium</taxon>
    </lineage>
</organism>
<feature type="compositionally biased region" description="Polar residues" evidence="2">
    <location>
        <begin position="479"/>
        <end position="488"/>
    </location>
</feature>
<dbReference type="GeneID" id="39606284"/>
<feature type="compositionally biased region" description="Low complexity" evidence="2">
    <location>
        <begin position="535"/>
        <end position="553"/>
    </location>
</feature>
<evidence type="ECO:0000256" key="2">
    <source>
        <dbReference type="SAM" id="MobiDB-lite"/>
    </source>
</evidence>
<sequence length="872" mass="95057">MATGQVARGTLPPASHPSAEDVLYQIQQCEKIVQFRDAIVAGTHPRIKVLHHSSGKPSRSNLASPSHPIGAPKAPKQAVQRQNNSVPAISAHVPNAYVPGLGAPVAPQASASSARAYGSAGAQIDPIFLEKSDDLIRAEIQLQRQRLERALREEVDQRRIAQKASTQLEALADFNLHDVLSKALTLVEATAPLNADANGLAANPEAASDSFDENSYYSSQHNSPDPSQTSSQAGRASDGAPTLQPDQRYHPTVPGAPVLAQYKPQQQTEAHPSVSRPVATYQQQGQSSMGAPQQTPSSYSYPTYNNTFSASTSTQIRKDRHGLLDGNTTADSTSFGDGSGEVSRSGSGNMMELDEQSGRSVRNAGQYRPAEPHAPRQPSPVVVARAISPVAPQPFHVSSLATAGRAQPGSQGSGIIQGTTAQVAALRNVANTVSSPDSSPQGGRKGAKGKGKKKDKKNKKTGAHAAGVPYIKEEPRSPSPLNAPTFTRPQKRQKRQAEEAQDLHRRQPSRTFRDDGALPHVPAPAYPGPDDYRPRPASYAPAAGGYGYAPPAYEQDRRVTSSVQPYPVQYGASEYYPTAVQPVAVDRYDREPQRVYRDAYEVPRMSARPEVGRARSRSPLMRERASPLMAPPAARVVVDASGRHYYEPQPPAPAVRQSVPPASMRMDDAEVLYERPLRAESRRPIEYEENGVVYRRVSPTYAPRRVVTQPEYATDPHRAYRQREYSSRPMPPPPLEQYVQVRSGPGQERGPAEGAPREYAMRATTARPAEPVRYEMPPEYGRVQTVRPDLPAHPSYPPAGAHREMMHPPLPRAYSMRPAESGAPRREFSARPVESYYGHPTRGDEGVAYIERPLGAPQDLAYSSEPHREIYR</sequence>
<feature type="compositionally biased region" description="Basic and acidic residues" evidence="2">
    <location>
        <begin position="714"/>
        <end position="726"/>
    </location>
</feature>
<comment type="caution">
    <text evidence="3">The sequence shown here is derived from an EMBL/GenBank/DDBJ whole genome shotgun (WGS) entry which is preliminary data.</text>
</comment>
<feature type="compositionally biased region" description="Polar residues" evidence="2">
    <location>
        <begin position="326"/>
        <end position="348"/>
    </location>
</feature>
<proteinExistence type="predicted"/>
<reference evidence="3 4" key="1">
    <citation type="submission" date="2018-10" db="EMBL/GenBank/DDBJ databases">
        <title>Genome sequence of Verticillium nonalfalfae VnAa140.</title>
        <authorList>
            <person name="Stajich J.E."/>
            <person name="Kasson M.T."/>
        </authorList>
    </citation>
    <scope>NUCLEOTIDE SEQUENCE [LARGE SCALE GENOMIC DNA]</scope>
    <source>
        <strain evidence="3 4">VnAa140</strain>
    </source>
</reference>
<dbReference type="STRING" id="1051616.A0A3M9XZA4"/>
<accession>A0A3M9XZA4</accession>
<feature type="region of interest" description="Disordered" evidence="2">
    <location>
        <begin position="607"/>
        <end position="628"/>
    </location>
</feature>
<evidence type="ECO:0000313" key="3">
    <source>
        <dbReference type="EMBL" id="RNJ52976.1"/>
    </source>
</evidence>
<dbReference type="Proteomes" id="UP000267145">
    <property type="component" value="Unassembled WGS sequence"/>
</dbReference>
<evidence type="ECO:0000256" key="1">
    <source>
        <dbReference type="SAM" id="Coils"/>
    </source>
</evidence>
<feature type="compositionally biased region" description="Polar residues" evidence="2">
    <location>
        <begin position="280"/>
        <end position="306"/>
    </location>
</feature>
<feature type="region of interest" description="Disordered" evidence="2">
    <location>
        <begin position="200"/>
        <end position="306"/>
    </location>
</feature>
<feature type="compositionally biased region" description="Basic residues" evidence="2">
    <location>
        <begin position="445"/>
        <end position="462"/>
    </location>
</feature>
<feature type="compositionally biased region" description="Polar residues" evidence="2">
    <location>
        <begin position="213"/>
        <end position="234"/>
    </location>
</feature>
<feature type="compositionally biased region" description="Polar residues" evidence="2">
    <location>
        <begin position="55"/>
        <end position="64"/>
    </location>
</feature>
<feature type="coiled-coil region" evidence="1">
    <location>
        <begin position="137"/>
        <end position="164"/>
    </location>
</feature>
<feature type="region of interest" description="Disordered" evidence="2">
    <location>
        <begin position="714"/>
        <end position="758"/>
    </location>
</feature>
<protein>
    <submittedName>
        <fullName evidence="3">Uncharacterized protein</fullName>
    </submittedName>
</protein>
<gene>
    <name evidence="3" type="ORF">D7B24_002595</name>
</gene>
<feature type="region of interest" description="Disordered" evidence="2">
    <location>
        <begin position="806"/>
        <end position="844"/>
    </location>
</feature>
<feature type="compositionally biased region" description="Polar residues" evidence="2">
    <location>
        <begin position="431"/>
        <end position="441"/>
    </location>
</feature>
<evidence type="ECO:0000313" key="4">
    <source>
        <dbReference type="Proteomes" id="UP000267145"/>
    </source>
</evidence>
<dbReference type="AlphaFoldDB" id="A0A3M9XZA4"/>
<dbReference type="RefSeq" id="XP_028491134.1">
    <property type="nucleotide sequence ID" value="XM_028636797.1"/>
</dbReference>
<keyword evidence="4" id="KW-1185">Reference proteome</keyword>
<feature type="compositionally biased region" description="Basic and acidic residues" evidence="2">
    <location>
        <begin position="495"/>
        <end position="517"/>
    </location>
</feature>
<dbReference type="EMBL" id="RBVV01000164">
    <property type="protein sequence ID" value="RNJ52976.1"/>
    <property type="molecule type" value="Genomic_DNA"/>
</dbReference>
<keyword evidence="1" id="KW-0175">Coiled coil</keyword>
<feature type="region of interest" description="Disordered" evidence="2">
    <location>
        <begin position="322"/>
        <end position="379"/>
    </location>
</feature>
<name>A0A3M9XZA4_9PEZI</name>